<reference evidence="3 4" key="1">
    <citation type="journal article" date="2019" name="Environ. Microbiol.">
        <title>At the nexus of three kingdoms: the genome of the mycorrhizal fungus Gigaspora margarita provides insights into plant, endobacterial and fungal interactions.</title>
        <authorList>
            <person name="Venice F."/>
            <person name="Ghignone S."/>
            <person name="Salvioli di Fossalunga A."/>
            <person name="Amselem J."/>
            <person name="Novero M."/>
            <person name="Xianan X."/>
            <person name="Sedzielewska Toro K."/>
            <person name="Morin E."/>
            <person name="Lipzen A."/>
            <person name="Grigoriev I.V."/>
            <person name="Henrissat B."/>
            <person name="Martin F.M."/>
            <person name="Bonfante P."/>
        </authorList>
    </citation>
    <scope>NUCLEOTIDE SEQUENCE [LARGE SCALE GENOMIC DNA]</scope>
    <source>
        <strain evidence="3 4">BEG34</strain>
    </source>
</reference>
<dbReference type="InterPro" id="IPR007577">
    <property type="entry name" value="GlycoTrfase_DXD_sugar-bd_CS"/>
</dbReference>
<name>A0A8H4EJJ5_GIGMA</name>
<sequence>MATTTPYIRLNAQWPKPPKRARCTTIIKFLILIVIIAIISFFTFCELQLNARIYWRQWLVKEEFKYERLSECFDNIPYVSDSQSTITYNEILPAIPINYGWDCYDFANSIRLLPGQPQEKTIFHTYWRTDLRPLGDKQLATLKSFFATQSVNYSSMILWSNGDLSNSKELKPLFDRYSDRFFTKLYDVEEESKETPMENSKNLQIEDKHAYLDGDLIRLLVLYKYGGVWFDMDSLFIRDFSPLIEHEWVGQWDCFLPEAFPFNGAFMRFKKNSPYVCELLSEMANGPAPRKDSTDWGSTLYYKIFRRLVQNERKPFKAVPWCFTDPSVCRPSNSMPNAFDEVEFNQEKLLQVFAYHWHNQWDKPKGSLFRFLEQRHEEILGF</sequence>
<dbReference type="AlphaFoldDB" id="A0A8H4EJJ5"/>
<keyword evidence="2" id="KW-1133">Transmembrane helix</keyword>
<dbReference type="GO" id="GO:0016020">
    <property type="term" value="C:membrane"/>
    <property type="evidence" value="ECO:0007669"/>
    <property type="project" value="GOC"/>
</dbReference>
<keyword evidence="3" id="KW-0808">Transferase</keyword>
<dbReference type="PANTHER" id="PTHR12042:SF21">
    <property type="entry name" value="ALPHA1,4-GALACTOSYLTRANSFERASE 1-RELATED"/>
    <property type="match status" value="1"/>
</dbReference>
<dbReference type="Proteomes" id="UP000439903">
    <property type="component" value="Unassembled WGS sequence"/>
</dbReference>
<dbReference type="InterPro" id="IPR029044">
    <property type="entry name" value="Nucleotide-diphossugar_trans"/>
</dbReference>
<dbReference type="PANTHER" id="PTHR12042">
    <property type="entry name" value="LACTOSYLCERAMIDE 4-ALPHA-GALACTOSYLTRANSFERASE ALPHA- 1,4-GALACTOSYLTRANSFERASE"/>
    <property type="match status" value="1"/>
</dbReference>
<feature type="transmembrane region" description="Helical" evidence="2">
    <location>
        <begin position="26"/>
        <end position="44"/>
    </location>
</feature>
<proteinExistence type="inferred from homology"/>
<dbReference type="EMBL" id="WTPW01000589">
    <property type="protein sequence ID" value="KAF0496963.1"/>
    <property type="molecule type" value="Genomic_DNA"/>
</dbReference>
<protein>
    <submittedName>
        <fullName evidence="3">Glycosyltransferase family 32 protein</fullName>
    </submittedName>
</protein>
<gene>
    <name evidence="3" type="ORF">F8M41_020843</name>
</gene>
<dbReference type="OrthoDB" id="409543at2759"/>
<keyword evidence="2" id="KW-0812">Transmembrane</keyword>
<evidence type="ECO:0000313" key="4">
    <source>
        <dbReference type="Proteomes" id="UP000439903"/>
    </source>
</evidence>
<accession>A0A8H4EJJ5</accession>
<dbReference type="Gene3D" id="3.90.550.20">
    <property type="match status" value="1"/>
</dbReference>
<dbReference type="InterPro" id="IPR051981">
    <property type="entry name" value="Glycosyltransf_32"/>
</dbReference>
<comment type="caution">
    <text evidence="3">The sequence shown here is derived from an EMBL/GenBank/DDBJ whole genome shotgun (WGS) entry which is preliminary data.</text>
</comment>
<evidence type="ECO:0000313" key="3">
    <source>
        <dbReference type="EMBL" id="KAF0496963.1"/>
    </source>
</evidence>
<evidence type="ECO:0000256" key="1">
    <source>
        <dbReference type="ARBA" id="ARBA00009003"/>
    </source>
</evidence>
<dbReference type="Pfam" id="PF04488">
    <property type="entry name" value="Gly_transf_sug"/>
    <property type="match status" value="1"/>
</dbReference>
<keyword evidence="4" id="KW-1185">Reference proteome</keyword>
<comment type="similarity">
    <text evidence="1">Belongs to the glycosyltransferase 32 family.</text>
</comment>
<keyword evidence="2" id="KW-0472">Membrane</keyword>
<dbReference type="GO" id="GO:0016758">
    <property type="term" value="F:hexosyltransferase activity"/>
    <property type="evidence" value="ECO:0007669"/>
    <property type="project" value="TreeGrafter"/>
</dbReference>
<organism evidence="3 4">
    <name type="scientific">Gigaspora margarita</name>
    <dbReference type="NCBI Taxonomy" id="4874"/>
    <lineage>
        <taxon>Eukaryota</taxon>
        <taxon>Fungi</taxon>
        <taxon>Fungi incertae sedis</taxon>
        <taxon>Mucoromycota</taxon>
        <taxon>Glomeromycotina</taxon>
        <taxon>Glomeromycetes</taxon>
        <taxon>Diversisporales</taxon>
        <taxon>Gigasporaceae</taxon>
        <taxon>Gigaspora</taxon>
    </lineage>
</organism>
<dbReference type="GO" id="GO:0006688">
    <property type="term" value="P:glycosphingolipid biosynthetic process"/>
    <property type="evidence" value="ECO:0007669"/>
    <property type="project" value="TreeGrafter"/>
</dbReference>
<dbReference type="SUPFAM" id="SSF53448">
    <property type="entry name" value="Nucleotide-diphospho-sugar transferases"/>
    <property type="match status" value="1"/>
</dbReference>
<evidence type="ECO:0000256" key="2">
    <source>
        <dbReference type="SAM" id="Phobius"/>
    </source>
</evidence>